<comment type="subcellular location">
    <subcellularLocation>
        <location evidence="1">Cell outer membrane</location>
        <topology evidence="1">Multi-pass membrane protein</topology>
    </subcellularLocation>
</comment>
<name>A0ABQ0U7J9_9GAMM</name>
<evidence type="ECO:0000256" key="3">
    <source>
        <dbReference type="ARBA" id="ARBA00023136"/>
    </source>
</evidence>
<gene>
    <name evidence="6" type="ORF">HHA04nite_30410</name>
</gene>
<dbReference type="InterPro" id="IPR033900">
    <property type="entry name" value="Gram_neg_porin_domain"/>
</dbReference>
<sequence length="380" mass="42115">MSFKRKHAVTGLMLAGVMAGHASLAQAEVTLVEANPDGAGFWDPLEVQIGGSIRAQYFNEMGSQDDGSYKHNVYDGGSRLRFSADYAVNDDLTLLGYFEPGFDLMHVLRLHGQYDRDGRRTSRRQAYFGVESQRYGTLTLGKQNSVYYDVVGAKTDVWDNDMQAQAPGVGLDGDYDGSYRARRSAKYRYDVGPASLYVGALFQDEDLHVGNGIDYRRNGGGALGLDYRLTPDLVLSAAYSNTGATVHGQGSEHYRQENSGAAITWTPKQWYLSVGGGYYRNFVPYMTGDTDRFFRGDAAGVEYVAKYAIPLDTAVVKEVTPYVAGDRLEMRNGSDDHYDHQYVGVSTRLPHGFQVDLEHTFADTSDDQADATLARVRYDF</sequence>
<dbReference type="Proteomes" id="UP000321121">
    <property type="component" value="Unassembled WGS sequence"/>
</dbReference>
<feature type="signal peptide" evidence="4">
    <location>
        <begin position="1"/>
        <end position="27"/>
    </location>
</feature>
<dbReference type="Pfam" id="PF13609">
    <property type="entry name" value="Porin_4"/>
    <property type="match status" value="1"/>
</dbReference>
<dbReference type="CDD" id="cd00342">
    <property type="entry name" value="gram_neg_porins"/>
    <property type="match status" value="1"/>
</dbReference>
<keyword evidence="7" id="KW-1185">Reference proteome</keyword>
<dbReference type="EMBL" id="BJUS01000047">
    <property type="protein sequence ID" value="GEK74497.1"/>
    <property type="molecule type" value="Genomic_DNA"/>
</dbReference>
<dbReference type="Gene3D" id="2.40.160.10">
    <property type="entry name" value="Porin"/>
    <property type="match status" value="1"/>
</dbReference>
<comment type="caution">
    <text evidence="6">The sequence shown here is derived from an EMBL/GenBank/DDBJ whole genome shotgun (WGS) entry which is preliminary data.</text>
</comment>
<dbReference type="SUPFAM" id="SSF56935">
    <property type="entry name" value="Porins"/>
    <property type="match status" value="1"/>
</dbReference>
<evidence type="ECO:0000256" key="1">
    <source>
        <dbReference type="ARBA" id="ARBA00004571"/>
    </source>
</evidence>
<feature type="chain" id="PRO_5045749586" evidence="4">
    <location>
        <begin position="28"/>
        <end position="380"/>
    </location>
</feature>
<dbReference type="InterPro" id="IPR023614">
    <property type="entry name" value="Porin_dom_sf"/>
</dbReference>
<evidence type="ECO:0000256" key="2">
    <source>
        <dbReference type="ARBA" id="ARBA00022729"/>
    </source>
</evidence>
<keyword evidence="3" id="KW-0472">Membrane</keyword>
<evidence type="ECO:0000313" key="7">
    <source>
        <dbReference type="Proteomes" id="UP000321121"/>
    </source>
</evidence>
<dbReference type="PANTHER" id="PTHR34501">
    <property type="entry name" value="PROTEIN YDDL-RELATED"/>
    <property type="match status" value="1"/>
</dbReference>
<evidence type="ECO:0000256" key="4">
    <source>
        <dbReference type="SAM" id="SignalP"/>
    </source>
</evidence>
<reference evidence="6 7" key="1">
    <citation type="submission" date="2019-07" db="EMBL/GenBank/DDBJ databases">
        <title>Whole genome shotgun sequence of Halomonas halophila NBRC 102604.</title>
        <authorList>
            <person name="Hosoyama A."/>
            <person name="Uohara A."/>
            <person name="Ohji S."/>
            <person name="Ichikawa N."/>
        </authorList>
    </citation>
    <scope>NUCLEOTIDE SEQUENCE [LARGE SCALE GENOMIC DNA]</scope>
    <source>
        <strain evidence="6 7">NBRC 102604</strain>
    </source>
</reference>
<evidence type="ECO:0000259" key="5">
    <source>
        <dbReference type="Pfam" id="PF13609"/>
    </source>
</evidence>
<accession>A0ABQ0U7J9</accession>
<feature type="domain" description="Porin" evidence="5">
    <location>
        <begin position="17"/>
        <end position="309"/>
    </location>
</feature>
<proteinExistence type="predicted"/>
<dbReference type="PANTHER" id="PTHR34501:SF2">
    <property type="entry name" value="OUTER MEMBRANE PORIN F-RELATED"/>
    <property type="match status" value="1"/>
</dbReference>
<evidence type="ECO:0000313" key="6">
    <source>
        <dbReference type="EMBL" id="GEK74497.1"/>
    </source>
</evidence>
<keyword evidence="2 4" id="KW-0732">Signal</keyword>
<dbReference type="InterPro" id="IPR050298">
    <property type="entry name" value="Gram-neg_bact_OMP"/>
</dbReference>
<organism evidence="6 7">
    <name type="scientific">Halomonas halophila</name>
    <dbReference type="NCBI Taxonomy" id="29573"/>
    <lineage>
        <taxon>Bacteria</taxon>
        <taxon>Pseudomonadati</taxon>
        <taxon>Pseudomonadota</taxon>
        <taxon>Gammaproteobacteria</taxon>
        <taxon>Oceanospirillales</taxon>
        <taxon>Halomonadaceae</taxon>
        <taxon>Halomonas</taxon>
    </lineage>
</organism>
<protein>
    <submittedName>
        <fullName evidence="6">Outer membrane protein</fullName>
    </submittedName>
</protein>